<feature type="region of interest" description="Disordered" evidence="1">
    <location>
        <begin position="4361"/>
        <end position="4510"/>
    </location>
</feature>
<dbReference type="InterPro" id="IPR011049">
    <property type="entry name" value="Serralysin-like_metalloprot_C"/>
</dbReference>
<feature type="compositionally biased region" description="Acidic residues" evidence="1">
    <location>
        <begin position="4456"/>
        <end position="4470"/>
    </location>
</feature>
<evidence type="ECO:0000313" key="2">
    <source>
        <dbReference type="EMBL" id="GFR96692.1"/>
    </source>
</evidence>
<evidence type="ECO:0000256" key="1">
    <source>
        <dbReference type="SAM" id="MobiDB-lite"/>
    </source>
</evidence>
<feature type="compositionally biased region" description="Basic and acidic residues" evidence="1">
    <location>
        <begin position="3194"/>
        <end position="3204"/>
    </location>
</feature>
<keyword evidence="3" id="KW-1185">Reference proteome</keyword>
<proteinExistence type="predicted"/>
<feature type="region of interest" description="Disordered" evidence="1">
    <location>
        <begin position="744"/>
        <end position="816"/>
    </location>
</feature>
<feature type="compositionally biased region" description="Basic residues" evidence="1">
    <location>
        <begin position="4383"/>
        <end position="4393"/>
    </location>
</feature>
<reference evidence="2 3" key="1">
    <citation type="journal article" date="2021" name="Elife">
        <title>Chloroplast acquisition without the gene transfer in kleptoplastic sea slugs, Plakobranchus ocellatus.</title>
        <authorList>
            <person name="Maeda T."/>
            <person name="Takahashi S."/>
            <person name="Yoshida T."/>
            <person name="Shimamura S."/>
            <person name="Takaki Y."/>
            <person name="Nagai Y."/>
            <person name="Toyoda A."/>
            <person name="Suzuki Y."/>
            <person name="Arimoto A."/>
            <person name="Ishii H."/>
            <person name="Satoh N."/>
            <person name="Nishiyama T."/>
            <person name="Hasebe M."/>
            <person name="Maruyama T."/>
            <person name="Minagawa J."/>
            <person name="Obokata J."/>
            <person name="Shigenobu S."/>
        </authorList>
    </citation>
    <scope>NUCLEOTIDE SEQUENCE [LARGE SCALE GENOMIC DNA]</scope>
</reference>
<feature type="compositionally biased region" description="Basic residues" evidence="1">
    <location>
        <begin position="1115"/>
        <end position="1125"/>
    </location>
</feature>
<gene>
    <name evidence="2" type="ORF">ElyMa_002726500</name>
</gene>
<name>A0AAV4HH14_9GAST</name>
<feature type="region of interest" description="Disordered" evidence="1">
    <location>
        <begin position="1114"/>
        <end position="1148"/>
    </location>
</feature>
<feature type="region of interest" description="Disordered" evidence="1">
    <location>
        <begin position="413"/>
        <end position="432"/>
    </location>
</feature>
<dbReference type="Proteomes" id="UP000762676">
    <property type="component" value="Unassembled WGS sequence"/>
</dbReference>
<feature type="compositionally biased region" description="Polar residues" evidence="1">
    <location>
        <begin position="3169"/>
        <end position="3193"/>
    </location>
</feature>
<feature type="compositionally biased region" description="Acidic residues" evidence="1">
    <location>
        <begin position="415"/>
        <end position="424"/>
    </location>
</feature>
<dbReference type="PANTHER" id="PTHR33480:SF1">
    <property type="entry name" value="TYR RECOMBINASE DOMAIN-CONTAINING PROTEIN"/>
    <property type="match status" value="1"/>
</dbReference>
<feature type="region of interest" description="Disordered" evidence="1">
    <location>
        <begin position="3169"/>
        <end position="3225"/>
    </location>
</feature>
<feature type="compositionally biased region" description="Basic and acidic residues" evidence="1">
    <location>
        <begin position="4394"/>
        <end position="4403"/>
    </location>
</feature>
<sequence>MEPEKPSVTRQKDKPIILENSGVFENAKAVSAPGDAQTQTRAVISAIKSRRGKSQGIDRCFYCDAISTDMTSHLTSKHPAEPEVARLMPLHQSSSKLERKEFLLEIQKLTNLGNFVHSVNRLEHRRSKRVLCKPSVLGKPSTTHRSVLEYLPCTFCYKFYEQKDLHAHVKEHGESGFEADQVVSLGRTLLKSARLSVRGEDWSVEVKESALPYLAKNDVQKLVQNDSLILRLAAVLHKRLESWRARDLQQKIKQLGQLVLVLQKTTSTKKCLENFLTGDCFEDVVKTAKNFFGSTVDTDHRGEEIPAFSLKVGYLLAEVVNVLKGQALQSGNRPCLREAENFLNRLLGKPQSQSRAGSSDDTGGQVSRYTRANRVVHSDMSPGAGTEDGTASCSDVLQCVEDDDGDVETNYVDISSDDGQDEETLNVNTKGAKRPTRQDKKYYCFFCEFSSFNIERHYMTVHAREPEVLKLIEESKSNQEAFSRGIRKLGFVGNFLHNVKVHQGTAYNFVACNSPIKIKRLSDYIPCLHCYGFYAQNKLCEHIRNCEFRAGNEHAKFTDNVSLCRTLLESACLSGAEGYWLAKLNKSIVKHITARDAFHALSKDKLILLFGATVFKSAHARSGVDQPQVLAIAKQMVQLGKLLLALQEKSESGLSLERYVSRERFDEVLQAVRKMYSQNDGEEQDSISAPQFSIKMGQMLGMVGNVKRGWALASGLKADWLDAEGFLERLHSKEWDALFVSAASRPETPTEDSVTAIRESLTSETPTEDSVTEVQGSLTSETPTEDSVAEVQESLTSGRVDGKDSSIDRASANNKRPVKPKVITKRQYCLYCNTSSLGISRHLFRRHLKEPEVARLVSLKQSKATSSNILQEEKKLRCLGNFLHNIKVLQGKELNLVVARRSSGDHAVSNYLPCFFCLEFFSKANFHRHSEQCHSWRDFKHSQFHRVSLSRLLLQTACLADNEEEWLPRTKESLLRKITKQTVYEVIVKDMLIMRYGASNLKQSDKSKITQNMVLLGKMVVLLRKSCPEQKHLTSFISDEHFDQVLKVAQELRGIIDTNTSSAKSLSVQTGFLLAAVAHVKRGWALKSRNNDDLANAENFLKQLQGKEAGALFKKPAKKKARTGHAVKTSTGGSRGTSKTARSGHNPMTGEVTVIDAVRKTSFLKPGRRNHYCPFCGIPGQHNVRHIMRKHSREPEASRLKALSQLKENREEYLREVYRLRCLGSFLHNVEVLHGKKSNLAVAGQTRDNKCRHRVLPCVHCFEFFKKSSLCQHEKQCPIRGSRGFILLNVGHNLNEALLHSACLSDDKEGEWVPQVKTSVLVKIGTRVSKVVEKDMLIMRYGASFFERCDAAKDTLLLSQEMSQLGKLVSVLEKASDSEKGLTSFITGGHFEDTVKAAQEICGTACTGSEETLSSSTEPLDLKIGRLLAVVAVVKQGHALMCRNKQDLQDVKDFLHCLQNKMLCNFAQPDHTQAACLSETGEAGPEADPACHDDETKVTPEVSARPHNKGNGVTVPVTVLRKSRIRLTDKRNCCLVCGIPFKGIVKHLLEAHSTDPRVSELQQLRESDTEEAFENEAYKLTCLGNFIRNVKILRKGGSCILAVKRSTGSKASGHLPCLYCYGFFGQSYMLTHIKSCRLKSMPEHKKFGGQLSFSKFLLESACLWNNKDDWLQELRQAVLTRITRTDVFDVVAQDELILRVGVSAYRIFGEEKVGEISKDLTQLGTLLLALRKHSKTEEGLNSFICKSSFHMVAKVARKPYATSLSYHMGYLLCVVGNVKRGWALQGGGMQDLSDAEGFLELVTCKQSGALFTRTTQLAPQRNRRYNPRTKTAAPSNPGTVTMDGGVEDGSAGLKDVTCEQTIEGPHYSGHAAVKMTQGQSESNDKKNYCMYCQLPFCQIVRHMIRCHAHQPGVSLLISLRQCGKLRDDFLRLNYRLRCFGNFLHNIKVLQGKESDFVFSRRSSKTAFDCLPCLYCFEFFSGSTLNRHMYVCPLRDLRDHKVCNRNLELNKALLKGACLSDKEQEETMLEVKEFVWPIIAKEDVFETIENDTLIVRCGALFFNESGKTKASEIAQKLTQLGKLLSILGKASPSEQNSLTSYISGSRAEEVIIAAEKLCAQALTENAEEVQACTLSIQLNFFEKVMKASDGLSKQTLIDVEEGAPKSEWLHFKMVQLLAVVGNMKRGWAVQCGDNQAFEDAELFLSCLQTKQSPPGSEQAGSTLVHSQSLRTGYTIPLQILDPIFSGPARIPDADPPQTDAISSSESEESDTEPEAPSGGGEAETDCLLDQDNVTTTEHTPVSVNDNKRLWSFGVRDKREYCMFCKASFFHLIRHMFRHHSREPRVARLMHLKRSPSTQTEFARESHRLRCLGNFSNNISMLQGKASSFVVMRRSARGRPLSDYLPCCFCFGFYSIQNLNSHMDRCLLNDGRDHQKFNKYHSFSKFLLEGARSSYKEERWMAKKRDEDMRIFISQNMGKSDVIEVVSNDRLLLRYAAALYKFKKTTVSKKLILKTLHEVGQLLSLLQKRFPAKKSLASYISSDSFYDVLEAAEKLAGVTTTEDGEQVVTSPMHLIKLGLSMALIGNMALGAALLSHSRSRQEKAENFLSRLLKEWPVAASSQAETDCPFVPRHQSSTKTLGLQVNVASLVESTPAAAVVVPGSNSLDSVHTSNPDASTASAECSLSVTRGATAIGSAVVVSSSSNESAQYTLASSDSMALSEGTVVSSNTHCPLSNTSIVASHVSESAVSSDTSTSVQCQQANTKVKSSNVEAVCLNTNTDSPLASTSSLMSSESVVGTCSNAGTNAETLSGSAVNVSLDLTTSSHHLFANMNAEASLKNAVSSNTLTNYDASCAYANSLASSESRVKCPSTGSNTHLYSNADSLAVGNSADACSDTTTNTECSFARENNEASVENTAAVSTDETASAHFSPARTNSLASNDSVGLCSDTTLNTEYPHAGSSIDLDVSSKNEKTTVFCSDTTPYTENRLSSVDELASIQSIELSDTSLNTQRPLASVIIEALTEILEPVCPNTVTNAQHPHGLSNATISSIERSDTPATENCSNENEDALVTENILSRSASPVPSSIYDDFLIVGTKIVPTLENRCSDSPSLMTESSTLVPSTSLSACPALANELLGETFPSALESTTNGISTNPAAAARDTETLVSASLLESTKSTSTNTVATGQGSESLSTDTPRVESHADKVIDASSSQSTGAKERKREPSGEPVGYCRRFMIEHTTKKSNPGITNTTQYCLFCKWPIKRIMKHLTTHHSKEPEIKELLSLKLSTSRNDEFLSGIYKMECMGNFLHNIKLLQGTGHGKFVIAVRRAEARPVSTFLPCLYCLGFHPDVRLESHMEKCAFRDTNERTDYYGKLALSKFLLASACLTARDGDWAAEVRSTILPHVAEHVSKIVAGDRLILRCGALLLKRLGTGHDCKIAEKLEKLGKLLHGLQETDPSRRYLQSFITGSSVPEVIKVCENLGGLVSTGGQTQRHTFRDPSFVKGLGFLLTMVGNIQRGWALQCRNKQSQKDAEAFISRLLTDTSEVVSLRANLGRVQLAKVENVLPDNEALPENQISTSDTVSSGANTDISLNFHLDTLPSGATTDTSSSGATGNTVLSDTIASTVSSGANTDIVSAGADTVIVSACANTDTDPSGANADTVSLGANTDTVSAGANRDIVSAGANTDTVSAVANTDIVLAGANTNIASVDANRDIVSAGANRDIVSAGANTDTVSAGTSTDTVSAGVNSDTTCSIPCIGIAPSGKVADTVSLEAITDTVFSGSTSGTANSGAPSIVPSSSSTAVPSSSGANIVPSSSGASITSSSSGASITSTSSDASIVPSSSGASIVPSSSDFLTDFALPPACKDSLSSAEVTGSSSDSTAAAAPLTTTSCDLLMVQPADAPANELQHKQNPVVASGAKSLGEVMGLVASGSNVDNVYACAGINAVSRSTTGAAGSSVSSDGSTGINTSTIVSTCISPVASTKVTSANESSTLASGITPSAESNQHAQSQINVDGTESLQSNAGANTGADAESTPNTPNVRPVSQAEPGRRRLSKYFCYFCKTIQNTRPHRHILRQHGQEPEIRKLLPLKETDPKAFAGGINRLKRLGSFEYNVELLRAGESDIIVVKKSFRSQRLVSDFVPCLSCYGMFPKNEIFVHHKCLNGGKGHFFKKKILNMFLRESAALQDMDERWETELRESVFPLITDSGMCSIAEKDRLIFRFGEVYMKIFGKRKAVHLADSIKRLVKLLLILEDADTSRKGLGCFLAPESFDRVKAAAEKLNGIKNSNRQRKTLESTFMGKRTIFLLALVAVVKRGLAFQCGLKQDLAEAENFFACLESKWSGLRSAGNKATTKLSLKLKSKQLPRKGVKESYAPPSTSSRVLRSRGRSKRKGRESDVNHNPEAEQPDSSLKRKRPVERNVDEACDSDLNHNPEAEEPGSSLKMKRKRHVLRNVDETCDSDPDYNPEAEESGNSRKRKRSTSDPSESEEEDAPAGLGKNKVRKRAPSERKRWTLQELSLVKQIFGEFLKGDFYPTGRALKEVIEQNPCLEGRTVAQMRSKLQHLKREALDS</sequence>
<feature type="compositionally biased region" description="Basic and acidic residues" evidence="1">
    <location>
        <begin position="4417"/>
        <end position="4434"/>
    </location>
</feature>
<accession>A0AAV4HH14</accession>
<feature type="region of interest" description="Disordered" evidence="1">
    <location>
        <begin position="3780"/>
        <end position="3841"/>
    </location>
</feature>
<protein>
    <submittedName>
        <fullName evidence="2">Circumsporozoite protein</fullName>
    </submittedName>
</protein>
<feature type="region of interest" description="Disordered" evidence="1">
    <location>
        <begin position="2245"/>
        <end position="2284"/>
    </location>
</feature>
<feature type="compositionally biased region" description="Low complexity" evidence="1">
    <location>
        <begin position="1128"/>
        <end position="1144"/>
    </location>
</feature>
<organism evidence="2 3">
    <name type="scientific">Elysia marginata</name>
    <dbReference type="NCBI Taxonomy" id="1093978"/>
    <lineage>
        <taxon>Eukaryota</taxon>
        <taxon>Metazoa</taxon>
        <taxon>Spiralia</taxon>
        <taxon>Lophotrochozoa</taxon>
        <taxon>Mollusca</taxon>
        <taxon>Gastropoda</taxon>
        <taxon>Heterobranchia</taxon>
        <taxon>Euthyneura</taxon>
        <taxon>Panpulmonata</taxon>
        <taxon>Sacoglossa</taxon>
        <taxon>Placobranchoidea</taxon>
        <taxon>Plakobranchidae</taxon>
        <taxon>Elysia</taxon>
    </lineage>
</organism>
<feature type="region of interest" description="Disordered" evidence="1">
    <location>
        <begin position="347"/>
        <end position="389"/>
    </location>
</feature>
<comment type="caution">
    <text evidence="2">The sequence shown here is derived from an EMBL/GenBank/DDBJ whole genome shotgun (WGS) entry which is preliminary data.</text>
</comment>
<dbReference type="PANTHER" id="PTHR33480">
    <property type="entry name" value="SET DOMAIN-CONTAINING PROTEIN-RELATED"/>
    <property type="match status" value="1"/>
</dbReference>
<dbReference type="SUPFAM" id="SSF51120">
    <property type="entry name" value="beta-Roll"/>
    <property type="match status" value="1"/>
</dbReference>
<feature type="compositionally biased region" description="Polar residues" evidence="1">
    <location>
        <begin position="350"/>
        <end position="370"/>
    </location>
</feature>
<feature type="compositionally biased region" description="Polar residues" evidence="1">
    <location>
        <begin position="772"/>
        <end position="782"/>
    </location>
</feature>
<dbReference type="EMBL" id="BMAT01005599">
    <property type="protein sequence ID" value="GFR96692.1"/>
    <property type="molecule type" value="Genomic_DNA"/>
</dbReference>
<feature type="region of interest" description="Disordered" evidence="1">
    <location>
        <begin position="2915"/>
        <end position="2938"/>
    </location>
</feature>
<evidence type="ECO:0000313" key="3">
    <source>
        <dbReference type="Proteomes" id="UP000762676"/>
    </source>
</evidence>
<feature type="region of interest" description="Disordered" evidence="1">
    <location>
        <begin position="4018"/>
        <end position="4047"/>
    </location>
</feature>